<proteinExistence type="predicted"/>
<dbReference type="Proteomes" id="UP001559025">
    <property type="component" value="Unassembled WGS sequence"/>
</dbReference>
<dbReference type="InterPro" id="IPR027417">
    <property type="entry name" value="P-loop_NTPase"/>
</dbReference>
<organism evidence="2 3">
    <name type="scientific">Neoaquamicrobium sediminum</name>
    <dbReference type="NCBI Taxonomy" id="1849104"/>
    <lineage>
        <taxon>Bacteria</taxon>
        <taxon>Pseudomonadati</taxon>
        <taxon>Pseudomonadota</taxon>
        <taxon>Alphaproteobacteria</taxon>
        <taxon>Hyphomicrobiales</taxon>
        <taxon>Phyllobacteriaceae</taxon>
        <taxon>Neoaquamicrobium</taxon>
    </lineage>
</organism>
<evidence type="ECO:0008006" key="4">
    <source>
        <dbReference type="Google" id="ProtNLM"/>
    </source>
</evidence>
<dbReference type="PIRSF" id="PIRSF034285">
    <property type="entry name" value="UCP034285"/>
    <property type="match status" value="1"/>
</dbReference>
<name>A0ABV3WMK8_9HYPH</name>
<protein>
    <recommendedName>
        <fullName evidence="4">Protein ImuA</fullName>
    </recommendedName>
</protein>
<sequence>MATSAVAREAVSALRREIARIEGRLAERLEPAGASGSANAEAGIVLRRQGAADGMAGLLPTGASGLDAALGGGLPHAALVEIHGRETRDAGAVAGFALAMVALARRQATVKAPLLWVTAGETFSEAGGPYAPGILHRFGLPPEALLVAQGRRLEDALWVAEEAAALGALSAVLLEMRGRAPKLDLTATRRLHRRTQAAGRPLYLLRHAGEAAPTAAPVRLVVSAAPAAKRHALSGALAGSIGPPAFTVAVSRSRLGMPATFTLEWNDDERAFNERRSNPGGAQDHGAVVSPAADGAHPQGTAGAGLAFRGAA</sequence>
<gene>
    <name evidence="2" type="ORF">V1479_01115</name>
</gene>
<dbReference type="SUPFAM" id="SSF52540">
    <property type="entry name" value="P-loop containing nucleoside triphosphate hydrolases"/>
    <property type="match status" value="1"/>
</dbReference>
<accession>A0ABV3WMK8</accession>
<evidence type="ECO:0000256" key="1">
    <source>
        <dbReference type="SAM" id="MobiDB-lite"/>
    </source>
</evidence>
<dbReference type="EMBL" id="JAZHFV010000001">
    <property type="protein sequence ID" value="MEX4005880.1"/>
    <property type="molecule type" value="Genomic_DNA"/>
</dbReference>
<keyword evidence="3" id="KW-1185">Reference proteome</keyword>
<dbReference type="Gene3D" id="3.40.50.300">
    <property type="entry name" value="P-loop containing nucleotide triphosphate hydrolases"/>
    <property type="match status" value="1"/>
</dbReference>
<evidence type="ECO:0000313" key="3">
    <source>
        <dbReference type="Proteomes" id="UP001559025"/>
    </source>
</evidence>
<comment type="caution">
    <text evidence="2">The sequence shown here is derived from an EMBL/GenBank/DDBJ whole genome shotgun (WGS) entry which is preliminary data.</text>
</comment>
<evidence type="ECO:0000313" key="2">
    <source>
        <dbReference type="EMBL" id="MEX4005880.1"/>
    </source>
</evidence>
<dbReference type="RefSeq" id="WP_368801296.1">
    <property type="nucleotide sequence ID" value="NZ_JAZHFV010000001.1"/>
</dbReference>
<reference evidence="2 3" key="1">
    <citation type="submission" date="2024-01" db="EMBL/GenBank/DDBJ databases">
        <title>New evidence supports the origin of RcGTA from prophage.</title>
        <authorList>
            <person name="Xu Y."/>
            <person name="Liu B."/>
            <person name="Chen F."/>
        </authorList>
    </citation>
    <scope>NUCLEOTIDE SEQUENCE [LARGE SCALE GENOMIC DNA]</scope>
    <source>
        <strain evidence="2 3">CBW1107-2</strain>
    </source>
</reference>
<dbReference type="InterPro" id="IPR017026">
    <property type="entry name" value="ImuA"/>
</dbReference>
<feature type="region of interest" description="Disordered" evidence="1">
    <location>
        <begin position="272"/>
        <end position="312"/>
    </location>
</feature>